<dbReference type="InterPro" id="IPR051932">
    <property type="entry name" value="Bact_StressResp_Reg"/>
</dbReference>
<dbReference type="PANTHER" id="PTHR33745:SF3">
    <property type="entry name" value="RSBT CO-ANTAGONIST PROTEIN RSBRC"/>
    <property type="match status" value="1"/>
</dbReference>
<evidence type="ECO:0000313" key="3">
    <source>
        <dbReference type="EMBL" id="GGA62732.1"/>
    </source>
</evidence>
<name>A0A916W3F2_9BACI</name>
<accession>A0A916W3F2</accession>
<dbReference type="AlphaFoldDB" id="A0A916W3F2"/>
<feature type="domain" description="STAS" evidence="2">
    <location>
        <begin position="159"/>
        <end position="271"/>
    </location>
</feature>
<evidence type="ECO:0000313" key="4">
    <source>
        <dbReference type="Proteomes" id="UP000613512"/>
    </source>
</evidence>
<protein>
    <submittedName>
        <fullName evidence="3">RsbT co-antagonist protein RsbRA</fullName>
    </submittedName>
</protein>
<keyword evidence="1" id="KW-0597">Phosphoprotein</keyword>
<dbReference type="CDD" id="cd07041">
    <property type="entry name" value="STAS_RsbR_RsbS_like"/>
    <property type="match status" value="1"/>
</dbReference>
<dbReference type="PANTHER" id="PTHR33745">
    <property type="entry name" value="RSBT ANTAGONIST PROTEIN RSBS-RELATED"/>
    <property type="match status" value="1"/>
</dbReference>
<sequence>MFELEESKDIHGFLILNRERFEKELLSVAVNVRDKINEIHLIGNINLLDNAHQLILLVVNQKEKEVMEFAQKEGILWAKHAMTLSFKLEWIRAIRKTFWSFLELFDGMNSVDKKSQEFYAETSTYNELIDSFINNFFISYSTYKDELIEKQRTLVNKLSVPIIPITPDVSILPLIGTIDSNRANVIEEKVLFEVGRLRIKTLIMDLSGIAKMDNDAIELFLKLLNGITMMGSKLIITGLRPEIVSNMMKLNVDFGTKVTTRATLQNALQDYLKIDQLNNNDTLEDLFSKVIQ</sequence>
<proteinExistence type="predicted"/>
<organism evidence="3 4">
    <name type="scientific">Ornithinibacillus halotolerans</name>
    <dbReference type="NCBI Taxonomy" id="1274357"/>
    <lineage>
        <taxon>Bacteria</taxon>
        <taxon>Bacillati</taxon>
        <taxon>Bacillota</taxon>
        <taxon>Bacilli</taxon>
        <taxon>Bacillales</taxon>
        <taxon>Bacillaceae</taxon>
        <taxon>Ornithinibacillus</taxon>
    </lineage>
</organism>
<comment type="caution">
    <text evidence="3">The sequence shown here is derived from an EMBL/GenBank/DDBJ whole genome shotgun (WGS) entry which is preliminary data.</text>
</comment>
<dbReference type="RefSeq" id="WP_188382947.1">
    <property type="nucleotide sequence ID" value="NZ_BMEY01000001.1"/>
</dbReference>
<dbReference type="PROSITE" id="PS50801">
    <property type="entry name" value="STAS"/>
    <property type="match status" value="1"/>
</dbReference>
<evidence type="ECO:0000259" key="2">
    <source>
        <dbReference type="PROSITE" id="PS50801"/>
    </source>
</evidence>
<dbReference type="EMBL" id="BMEY01000001">
    <property type="protein sequence ID" value="GGA62732.1"/>
    <property type="molecule type" value="Genomic_DNA"/>
</dbReference>
<dbReference type="SUPFAM" id="SSF52091">
    <property type="entry name" value="SpoIIaa-like"/>
    <property type="match status" value="1"/>
</dbReference>
<reference evidence="3" key="2">
    <citation type="submission" date="2020-09" db="EMBL/GenBank/DDBJ databases">
        <authorList>
            <person name="Sun Q."/>
            <person name="Zhou Y."/>
        </authorList>
    </citation>
    <scope>NUCLEOTIDE SEQUENCE</scope>
    <source>
        <strain evidence="3">CGMCC 1.12408</strain>
    </source>
</reference>
<dbReference type="InterPro" id="IPR002645">
    <property type="entry name" value="STAS_dom"/>
</dbReference>
<dbReference type="InterPro" id="IPR036513">
    <property type="entry name" value="STAS_dom_sf"/>
</dbReference>
<reference evidence="3" key="1">
    <citation type="journal article" date="2014" name="Int. J. Syst. Evol. Microbiol.">
        <title>Complete genome sequence of Corynebacterium casei LMG S-19264T (=DSM 44701T), isolated from a smear-ripened cheese.</title>
        <authorList>
            <consortium name="US DOE Joint Genome Institute (JGI-PGF)"/>
            <person name="Walter F."/>
            <person name="Albersmeier A."/>
            <person name="Kalinowski J."/>
            <person name="Ruckert C."/>
        </authorList>
    </citation>
    <scope>NUCLEOTIDE SEQUENCE</scope>
    <source>
        <strain evidence="3">CGMCC 1.12408</strain>
    </source>
</reference>
<gene>
    <name evidence="3" type="primary">rsbRA</name>
    <name evidence="3" type="ORF">GCM10008025_03420</name>
</gene>
<evidence type="ECO:0000256" key="1">
    <source>
        <dbReference type="ARBA" id="ARBA00022553"/>
    </source>
</evidence>
<dbReference type="Pfam" id="PF01740">
    <property type="entry name" value="STAS"/>
    <property type="match status" value="1"/>
</dbReference>
<keyword evidence="4" id="KW-1185">Reference proteome</keyword>
<dbReference type="Proteomes" id="UP000613512">
    <property type="component" value="Unassembled WGS sequence"/>
</dbReference>
<dbReference type="Gene3D" id="3.30.750.24">
    <property type="entry name" value="STAS domain"/>
    <property type="match status" value="1"/>
</dbReference>